<dbReference type="RefSeq" id="WP_092893141.1">
    <property type="nucleotide sequence ID" value="NZ_FOOQ01000003.1"/>
</dbReference>
<evidence type="ECO:0000256" key="4">
    <source>
        <dbReference type="ARBA" id="ARBA00023163"/>
    </source>
</evidence>
<keyword evidence="2" id="KW-0805">Transcription regulation</keyword>
<dbReference type="EMBL" id="FOOQ01000003">
    <property type="protein sequence ID" value="SFG71300.1"/>
    <property type="molecule type" value="Genomic_DNA"/>
</dbReference>
<dbReference type="PANTHER" id="PTHR30055">
    <property type="entry name" value="HTH-TYPE TRANSCRIPTIONAL REGULATOR RUTR"/>
    <property type="match status" value="1"/>
</dbReference>
<keyword evidence="8" id="KW-1185">Reference proteome</keyword>
<dbReference type="AlphaFoldDB" id="A0A1I2U2D1"/>
<feature type="DNA-binding region" description="H-T-H motif" evidence="5">
    <location>
        <begin position="26"/>
        <end position="45"/>
    </location>
</feature>
<dbReference type="InterPro" id="IPR009057">
    <property type="entry name" value="Homeodomain-like_sf"/>
</dbReference>
<dbReference type="Pfam" id="PF00440">
    <property type="entry name" value="TetR_N"/>
    <property type="match status" value="1"/>
</dbReference>
<dbReference type="SUPFAM" id="SSF48498">
    <property type="entry name" value="Tetracyclin repressor-like, C-terminal domain"/>
    <property type="match status" value="1"/>
</dbReference>
<organism evidence="7 8">
    <name type="scientific">Halopelagius inordinatus</name>
    <dbReference type="NCBI Taxonomy" id="553467"/>
    <lineage>
        <taxon>Archaea</taxon>
        <taxon>Methanobacteriati</taxon>
        <taxon>Methanobacteriota</taxon>
        <taxon>Stenosarchaea group</taxon>
        <taxon>Halobacteria</taxon>
        <taxon>Halobacteriales</taxon>
        <taxon>Haloferacaceae</taxon>
    </lineage>
</organism>
<dbReference type="Pfam" id="PF13977">
    <property type="entry name" value="TetR_C_6"/>
    <property type="match status" value="1"/>
</dbReference>
<proteinExistence type="predicted"/>
<evidence type="ECO:0000256" key="1">
    <source>
        <dbReference type="ARBA" id="ARBA00022491"/>
    </source>
</evidence>
<name>A0A1I2U2D1_9EURY</name>
<dbReference type="InterPro" id="IPR001647">
    <property type="entry name" value="HTH_TetR"/>
</dbReference>
<feature type="domain" description="HTH tetR-type" evidence="6">
    <location>
        <begin position="3"/>
        <end position="63"/>
    </location>
</feature>
<evidence type="ECO:0000313" key="8">
    <source>
        <dbReference type="Proteomes" id="UP000198876"/>
    </source>
</evidence>
<evidence type="ECO:0000256" key="5">
    <source>
        <dbReference type="PROSITE-ProRule" id="PRU00335"/>
    </source>
</evidence>
<dbReference type="GO" id="GO:0003700">
    <property type="term" value="F:DNA-binding transcription factor activity"/>
    <property type="evidence" value="ECO:0007669"/>
    <property type="project" value="TreeGrafter"/>
</dbReference>
<gene>
    <name evidence="7" type="ORF">SAMN04488063_2749</name>
</gene>
<dbReference type="SUPFAM" id="SSF46689">
    <property type="entry name" value="Homeodomain-like"/>
    <property type="match status" value="1"/>
</dbReference>
<accession>A0A1I2U2D1</accession>
<dbReference type="InterPro" id="IPR050109">
    <property type="entry name" value="HTH-type_TetR-like_transc_reg"/>
</dbReference>
<keyword evidence="3 5" id="KW-0238">DNA-binding</keyword>
<dbReference type="STRING" id="553467.SAMN04488063_2749"/>
<keyword evidence="1" id="KW-0678">Repressor</keyword>
<sequence length="199" mass="22150">MTTDAADEIMTATHSALRTCGYAELTMQDIADESDLSKSALHYHFDGKHDLLVSFLEHLLDRFEARITDPEGETPVERLRWLVETILAPGERRSDGFQTALLEIQAQAPHDEAYRERLEQFDEAFVSQVRSIVAAGVEDGTFRADVDPDQTASLVATYLKGVRTRHVAAGHSLERSAAVIYRHIDDHVVAEDSTVVTAE</sequence>
<dbReference type="GO" id="GO:0000976">
    <property type="term" value="F:transcription cis-regulatory region binding"/>
    <property type="evidence" value="ECO:0007669"/>
    <property type="project" value="TreeGrafter"/>
</dbReference>
<evidence type="ECO:0000313" key="7">
    <source>
        <dbReference type="EMBL" id="SFG71300.1"/>
    </source>
</evidence>
<dbReference type="InterPro" id="IPR036271">
    <property type="entry name" value="Tet_transcr_reg_TetR-rel_C_sf"/>
</dbReference>
<dbReference type="Gene3D" id="1.10.357.10">
    <property type="entry name" value="Tetracycline Repressor, domain 2"/>
    <property type="match status" value="1"/>
</dbReference>
<dbReference type="Proteomes" id="UP000198876">
    <property type="component" value="Unassembled WGS sequence"/>
</dbReference>
<keyword evidence="4" id="KW-0804">Transcription</keyword>
<evidence type="ECO:0000259" key="6">
    <source>
        <dbReference type="PROSITE" id="PS50977"/>
    </source>
</evidence>
<reference evidence="8" key="1">
    <citation type="submission" date="2016-10" db="EMBL/GenBank/DDBJ databases">
        <authorList>
            <person name="Varghese N."/>
            <person name="Submissions S."/>
        </authorList>
    </citation>
    <scope>NUCLEOTIDE SEQUENCE [LARGE SCALE GENOMIC DNA]</scope>
    <source>
        <strain evidence="8">CGMCC 1.7739</strain>
    </source>
</reference>
<dbReference type="InterPro" id="IPR039538">
    <property type="entry name" value="BetI_C"/>
</dbReference>
<dbReference type="PROSITE" id="PS50977">
    <property type="entry name" value="HTH_TETR_2"/>
    <property type="match status" value="1"/>
</dbReference>
<protein>
    <submittedName>
        <fullName evidence="7">Transcriptional regulator, TetR family</fullName>
    </submittedName>
</protein>
<evidence type="ECO:0000256" key="2">
    <source>
        <dbReference type="ARBA" id="ARBA00023015"/>
    </source>
</evidence>
<evidence type="ECO:0000256" key="3">
    <source>
        <dbReference type="ARBA" id="ARBA00023125"/>
    </source>
</evidence>
<dbReference type="PANTHER" id="PTHR30055:SF234">
    <property type="entry name" value="HTH-TYPE TRANSCRIPTIONAL REGULATOR BETI"/>
    <property type="match status" value="1"/>
</dbReference>
<dbReference type="OrthoDB" id="135877at2157"/>